<organism evidence="2">
    <name type="scientific">uncultured Thermomicrobiales bacterium</name>
    <dbReference type="NCBI Taxonomy" id="1645740"/>
    <lineage>
        <taxon>Bacteria</taxon>
        <taxon>Pseudomonadati</taxon>
        <taxon>Thermomicrobiota</taxon>
        <taxon>Thermomicrobia</taxon>
        <taxon>Thermomicrobiales</taxon>
        <taxon>environmental samples</taxon>
    </lineage>
</organism>
<protein>
    <submittedName>
        <fullName evidence="2">Uncharacterized protein</fullName>
    </submittedName>
</protein>
<proteinExistence type="predicted"/>
<accession>A0A6J4V9A2</accession>
<dbReference type="AlphaFoldDB" id="A0A6J4V9A2"/>
<sequence>WRDGRAPAAGPAQGRTSTSEARARSRPRPAAHRPGEARPPGSR</sequence>
<feature type="region of interest" description="Disordered" evidence="1">
    <location>
        <begin position="1"/>
        <end position="43"/>
    </location>
</feature>
<evidence type="ECO:0000256" key="1">
    <source>
        <dbReference type="SAM" id="MobiDB-lite"/>
    </source>
</evidence>
<name>A0A6J4V9A2_9BACT</name>
<evidence type="ECO:0000313" key="2">
    <source>
        <dbReference type="EMBL" id="CAA9572945.1"/>
    </source>
</evidence>
<feature type="non-terminal residue" evidence="2">
    <location>
        <position position="43"/>
    </location>
</feature>
<feature type="compositionally biased region" description="Low complexity" evidence="1">
    <location>
        <begin position="1"/>
        <end position="20"/>
    </location>
</feature>
<reference evidence="2" key="1">
    <citation type="submission" date="2020-02" db="EMBL/GenBank/DDBJ databases">
        <authorList>
            <person name="Meier V. D."/>
        </authorList>
    </citation>
    <scope>NUCLEOTIDE SEQUENCE</scope>
    <source>
        <strain evidence="2">AVDCRST_MAG49</strain>
    </source>
</reference>
<dbReference type="EMBL" id="CADCWG010000269">
    <property type="protein sequence ID" value="CAA9572945.1"/>
    <property type="molecule type" value="Genomic_DNA"/>
</dbReference>
<gene>
    <name evidence="2" type="ORF">AVDCRST_MAG49-3829</name>
</gene>
<feature type="non-terminal residue" evidence="2">
    <location>
        <position position="1"/>
    </location>
</feature>